<dbReference type="InterPro" id="IPR045851">
    <property type="entry name" value="AMP-bd_C_sf"/>
</dbReference>
<dbReference type="GO" id="GO:0016877">
    <property type="term" value="F:ligase activity, forming carbon-sulfur bonds"/>
    <property type="evidence" value="ECO:0007669"/>
    <property type="project" value="UniProtKB-ARBA"/>
</dbReference>
<comment type="similarity">
    <text evidence="1">Belongs to the ATP-dependent AMP-binding enzyme family.</text>
</comment>
<comment type="caution">
    <text evidence="6">The sequence shown here is derived from an EMBL/GenBank/DDBJ whole genome shotgun (WGS) entry which is preliminary data.</text>
</comment>
<dbReference type="Pfam" id="PF00501">
    <property type="entry name" value="AMP-binding"/>
    <property type="match status" value="1"/>
</dbReference>
<dbReference type="SUPFAM" id="SSF56801">
    <property type="entry name" value="Acetyl-CoA synthetase-like"/>
    <property type="match status" value="1"/>
</dbReference>
<dbReference type="InterPro" id="IPR050237">
    <property type="entry name" value="ATP-dep_AMP-bd_enzyme"/>
</dbReference>
<keyword evidence="3" id="KW-0812">Transmembrane</keyword>
<dbReference type="Gene3D" id="3.30.300.30">
    <property type="match status" value="1"/>
</dbReference>
<dbReference type="PANTHER" id="PTHR43767:SF9">
    <property type="entry name" value="LONG-CHAIN-FATTY-ACID--COA LIGASE"/>
    <property type="match status" value="1"/>
</dbReference>
<keyword evidence="3" id="KW-1133">Transmembrane helix</keyword>
<accession>A0A916VE08</accession>
<dbReference type="CDD" id="cd05936">
    <property type="entry name" value="FC-FACS_FadD_like"/>
    <property type="match status" value="1"/>
</dbReference>
<feature type="transmembrane region" description="Helical" evidence="3">
    <location>
        <begin position="250"/>
        <end position="279"/>
    </location>
</feature>
<dbReference type="RefSeq" id="WP_242457346.1">
    <property type="nucleotide sequence ID" value="NZ_BMAQ01000001.1"/>
</dbReference>
<keyword evidence="7" id="KW-1185">Reference proteome</keyword>
<dbReference type="Proteomes" id="UP000654993">
    <property type="component" value="Unassembled WGS sequence"/>
</dbReference>
<dbReference type="Pfam" id="PF13193">
    <property type="entry name" value="AMP-binding_C"/>
    <property type="match status" value="1"/>
</dbReference>
<organism evidence="6 7">
    <name type="scientific">Insulibacter thermoxylanivorax</name>
    <dbReference type="NCBI Taxonomy" id="2749268"/>
    <lineage>
        <taxon>Bacteria</taxon>
        <taxon>Bacillati</taxon>
        <taxon>Bacillota</taxon>
        <taxon>Bacilli</taxon>
        <taxon>Bacillales</taxon>
        <taxon>Paenibacillaceae</taxon>
        <taxon>Insulibacter</taxon>
    </lineage>
</organism>
<dbReference type="InterPro" id="IPR042099">
    <property type="entry name" value="ANL_N_sf"/>
</dbReference>
<dbReference type="InterPro" id="IPR020845">
    <property type="entry name" value="AMP-binding_CS"/>
</dbReference>
<dbReference type="Gene3D" id="3.40.50.12780">
    <property type="entry name" value="N-terminal domain of ligase-like"/>
    <property type="match status" value="1"/>
</dbReference>
<dbReference type="InterPro" id="IPR025110">
    <property type="entry name" value="AMP-bd_C"/>
</dbReference>
<evidence type="ECO:0000256" key="2">
    <source>
        <dbReference type="ARBA" id="ARBA00022598"/>
    </source>
</evidence>
<evidence type="ECO:0000256" key="3">
    <source>
        <dbReference type="SAM" id="Phobius"/>
    </source>
</evidence>
<dbReference type="FunFam" id="3.40.50.12780:FF:000003">
    <property type="entry name" value="Long-chain-fatty-acid--CoA ligase FadD"/>
    <property type="match status" value="1"/>
</dbReference>
<feature type="transmembrane region" description="Helical" evidence="3">
    <location>
        <begin position="87"/>
        <end position="106"/>
    </location>
</feature>
<evidence type="ECO:0000259" key="4">
    <source>
        <dbReference type="Pfam" id="PF00501"/>
    </source>
</evidence>
<reference evidence="6" key="2">
    <citation type="journal article" date="2021" name="Data Brief">
        <title>Draft genome sequence data of the facultative, thermophilic, xylanolytic bacterium Paenibacillus sp. strain DA-C8.</title>
        <authorList>
            <person name="Chhe C."/>
            <person name="Uke A."/>
            <person name="Baramee S."/>
            <person name="Ungkulpasvich U."/>
            <person name="Tachaapaikoon C."/>
            <person name="Pason P."/>
            <person name="Waeonukul R."/>
            <person name="Ratanakhanokchai K."/>
            <person name="Kosugi A."/>
        </authorList>
    </citation>
    <scope>NUCLEOTIDE SEQUENCE</scope>
    <source>
        <strain evidence="6">DA-C8</strain>
    </source>
</reference>
<dbReference type="InterPro" id="IPR000873">
    <property type="entry name" value="AMP-dep_synth/lig_dom"/>
</dbReference>
<reference evidence="6" key="1">
    <citation type="submission" date="2020-08" db="EMBL/GenBank/DDBJ databases">
        <authorList>
            <person name="Uke A."/>
            <person name="Chhe C."/>
            <person name="Baramee S."/>
            <person name="Kosugi A."/>
        </authorList>
    </citation>
    <scope>NUCLEOTIDE SEQUENCE</scope>
    <source>
        <strain evidence="6">DA-C8</strain>
    </source>
</reference>
<dbReference type="FunFam" id="3.30.300.30:FF:000008">
    <property type="entry name" value="2,3-dihydroxybenzoate-AMP ligase"/>
    <property type="match status" value="1"/>
</dbReference>
<evidence type="ECO:0000259" key="5">
    <source>
        <dbReference type="Pfam" id="PF13193"/>
    </source>
</evidence>
<sequence>MHKPWLKHYPAEVPVTSEYPRMNLAKFLLQTTARHPDHAALYFLGKTMTYRELLDASFRFANALRRIGITRGERVAIMLPNCPQAVIAYYGALMIGAVVVQTNPLYMERELLHQLKDSGAVSIVTLDILFRRVAQVRDQTDLQTIIVTSIQDYLPFPKNLLYPVAARKDGMDRTVTYGSGVLNMQEMMACACPAPILCEIDAERDLALLQYTGGTTGLAKGCMLTHYNLIANTMQSKLWQYRNVDGHEKYLAALPFIHVFGMTVLMNLSIAAAGTLYLVPKFQITEILRLIDAHKITVFPGAPTMYVALIHHPQRSKYDLSSIKVCISGAAPLPGEVQTQFERLTGGRLIEGYGLTEASPVTHANNIWEKRKLGSIGIPFPDTDAKIVDPESGEELPPGEIGELVVKGPQVMAGYWNRPEETAQALRGGWLYTGDMAKMDEDGFFYILDRKKDMIIAGGFNIYPREVEEVLYEHPAVQDAVVVGIPDAYRGETVKAYIVCKSDAAVSAEELDAWCRTRLASFKVPRQYEFRKELPKSIIGKVLRRKLLEEEMGKAKHAQGGNHEPRG</sequence>
<dbReference type="EMBL" id="BMAQ01000001">
    <property type="protein sequence ID" value="GFR36742.1"/>
    <property type="molecule type" value="Genomic_DNA"/>
</dbReference>
<dbReference type="PROSITE" id="PS00455">
    <property type="entry name" value="AMP_BINDING"/>
    <property type="match status" value="1"/>
</dbReference>
<proteinExistence type="inferred from homology"/>
<keyword evidence="2 6" id="KW-0436">Ligase</keyword>
<name>A0A916VE08_9BACL</name>
<evidence type="ECO:0000313" key="6">
    <source>
        <dbReference type="EMBL" id="GFR36742.1"/>
    </source>
</evidence>
<feature type="domain" description="AMP-binding enzyme C-terminal" evidence="5">
    <location>
        <begin position="466"/>
        <end position="541"/>
    </location>
</feature>
<keyword evidence="3" id="KW-0472">Membrane</keyword>
<dbReference type="AlphaFoldDB" id="A0A916VE08"/>
<feature type="domain" description="AMP-dependent synthetase/ligase" evidence="4">
    <location>
        <begin position="31"/>
        <end position="416"/>
    </location>
</feature>
<protein>
    <submittedName>
        <fullName evidence="6">Long-chain-fatty-acid--CoA ligase</fullName>
    </submittedName>
</protein>
<evidence type="ECO:0000256" key="1">
    <source>
        <dbReference type="ARBA" id="ARBA00006432"/>
    </source>
</evidence>
<dbReference type="PANTHER" id="PTHR43767">
    <property type="entry name" value="LONG-CHAIN-FATTY-ACID--COA LIGASE"/>
    <property type="match status" value="1"/>
</dbReference>
<evidence type="ECO:0000313" key="7">
    <source>
        <dbReference type="Proteomes" id="UP000654993"/>
    </source>
</evidence>
<gene>
    <name evidence="6" type="primary">lcfA</name>
    <name evidence="6" type="ORF">PRECH8_00380</name>
</gene>